<evidence type="ECO:0000256" key="2">
    <source>
        <dbReference type="ARBA" id="ARBA00010973"/>
    </source>
</evidence>
<protein>
    <recommendedName>
        <fullName evidence="3">Chitooligosaccharide deacetylase</fullName>
    </recommendedName>
    <alternativeName>
        <fullName evidence="4">Nodulation protein B</fullName>
    </alternativeName>
</protein>
<evidence type="ECO:0000256" key="3">
    <source>
        <dbReference type="ARBA" id="ARBA00020071"/>
    </source>
</evidence>
<evidence type="ECO:0000256" key="4">
    <source>
        <dbReference type="ARBA" id="ARBA00032976"/>
    </source>
</evidence>
<comment type="function">
    <text evidence="1">Is involved in generating a small heat-stable compound (Nod), an acylated oligomer of N-acetylglucosamine, that stimulates mitosis in various plant protoplasts.</text>
</comment>
<dbReference type="PROSITE" id="PS51677">
    <property type="entry name" value="NODB"/>
    <property type="match status" value="1"/>
</dbReference>
<dbReference type="InterPro" id="IPR011330">
    <property type="entry name" value="Glyco_hydro/deAcase_b/a-brl"/>
</dbReference>
<keyword evidence="7" id="KW-1185">Reference proteome</keyword>
<dbReference type="Gene3D" id="3.20.20.370">
    <property type="entry name" value="Glycoside hydrolase/deacetylase"/>
    <property type="match status" value="1"/>
</dbReference>
<dbReference type="InterPro" id="IPR002509">
    <property type="entry name" value="NODB_dom"/>
</dbReference>
<dbReference type="PANTHER" id="PTHR43123">
    <property type="entry name" value="POLYSACCHARIDE DEACETYLASE-RELATED"/>
    <property type="match status" value="1"/>
</dbReference>
<sequence length="304" mass="34656">MTTTPYPRDLIGYGRTPPHADWPNGARVALQIVLNYEEGGEACLLHGDAAAEAYLQEVPGLAPLAGERNIQVESMYEYGSRAGFWRLMRLFEAYRMPVTVYAVAMALERHPDAAAAMLEAGHEIASHGWRWIDYQKIPEDVEREHMRRAIEIHTRVTGTRPLGWYTGRVSPNTRRLVAEEGGFLYDADSYADDLPYWEVVEGRPQLIVPYTLDNNDMKFATLHGLGTGEDFYTYLRDAFDTLYAEGEDRPKMMSVGLHCRLAGRPGRIAGLRRFLDHVAAHDEVWVTRRIDIARHWRERHPFAG</sequence>
<dbReference type="EMBL" id="OCNJ01000002">
    <property type="protein sequence ID" value="SOD92568.1"/>
    <property type="molecule type" value="Genomic_DNA"/>
</dbReference>
<dbReference type="NCBIfam" id="TIGR03212">
    <property type="entry name" value="uraD_N-term-dom"/>
    <property type="match status" value="1"/>
</dbReference>
<dbReference type="RefSeq" id="WP_097278241.1">
    <property type="nucleotide sequence ID" value="NZ_OCNJ01000002.1"/>
</dbReference>
<proteinExistence type="inferred from homology"/>
<comment type="similarity">
    <text evidence="2">Belongs to the polysaccharide deacetylase family.</text>
</comment>
<dbReference type="OrthoDB" id="9787041at2"/>
<evidence type="ECO:0000259" key="5">
    <source>
        <dbReference type="PROSITE" id="PS51677"/>
    </source>
</evidence>
<dbReference type="CDD" id="cd10977">
    <property type="entry name" value="CE4_PuuE_SpCDA1"/>
    <property type="match status" value="1"/>
</dbReference>
<dbReference type="Pfam" id="PF01522">
    <property type="entry name" value="Polysacc_deac_1"/>
    <property type="match status" value="1"/>
</dbReference>
<gene>
    <name evidence="6" type="ORF">SAMN05421508_102501</name>
</gene>
<dbReference type="Proteomes" id="UP000219621">
    <property type="component" value="Unassembled WGS sequence"/>
</dbReference>
<reference evidence="6 7" key="1">
    <citation type="submission" date="2017-09" db="EMBL/GenBank/DDBJ databases">
        <authorList>
            <person name="Ehlers B."/>
            <person name="Leendertz F.H."/>
        </authorList>
    </citation>
    <scope>NUCLEOTIDE SEQUENCE [LARGE SCALE GENOMIC DNA]</scope>
    <source>
        <strain evidence="6 7">USBA 140</strain>
    </source>
</reference>
<dbReference type="InterPro" id="IPR017625">
    <property type="entry name" value="PuuE"/>
</dbReference>
<feature type="domain" description="NodB homology" evidence="5">
    <location>
        <begin position="70"/>
        <end position="287"/>
    </location>
</feature>
<accession>A0A286GAR3</accession>
<dbReference type="PANTHER" id="PTHR43123:SF1">
    <property type="entry name" value="POLYSACCHARIDE DEACETYLASE-RELATED"/>
    <property type="match status" value="1"/>
</dbReference>
<dbReference type="GO" id="GO:0005975">
    <property type="term" value="P:carbohydrate metabolic process"/>
    <property type="evidence" value="ECO:0007669"/>
    <property type="project" value="InterPro"/>
</dbReference>
<evidence type="ECO:0000313" key="7">
    <source>
        <dbReference type="Proteomes" id="UP000219621"/>
    </source>
</evidence>
<dbReference type="SUPFAM" id="SSF88713">
    <property type="entry name" value="Glycoside hydrolase/deacetylase"/>
    <property type="match status" value="1"/>
</dbReference>
<dbReference type="GO" id="GO:0016810">
    <property type="term" value="F:hydrolase activity, acting on carbon-nitrogen (but not peptide) bonds"/>
    <property type="evidence" value="ECO:0007669"/>
    <property type="project" value="InterPro"/>
</dbReference>
<evidence type="ECO:0000256" key="1">
    <source>
        <dbReference type="ARBA" id="ARBA00003236"/>
    </source>
</evidence>
<evidence type="ECO:0000313" key="6">
    <source>
        <dbReference type="EMBL" id="SOD92568.1"/>
    </source>
</evidence>
<name>A0A286GAR3_9PROT</name>
<dbReference type="AlphaFoldDB" id="A0A286GAR3"/>
<organism evidence="6 7">
    <name type="scientific">Caenispirillum bisanense</name>
    <dbReference type="NCBI Taxonomy" id="414052"/>
    <lineage>
        <taxon>Bacteria</taxon>
        <taxon>Pseudomonadati</taxon>
        <taxon>Pseudomonadota</taxon>
        <taxon>Alphaproteobacteria</taxon>
        <taxon>Rhodospirillales</taxon>
        <taxon>Novispirillaceae</taxon>
        <taxon>Caenispirillum</taxon>
    </lineage>
</organism>